<feature type="domain" description="Histidine kinase N-terminal 7TM region" evidence="2">
    <location>
        <begin position="12"/>
        <end position="94"/>
    </location>
</feature>
<keyword evidence="3" id="KW-0418">Kinase</keyword>
<comment type="caution">
    <text evidence="3">The sequence shown here is derived from an EMBL/GenBank/DDBJ whole genome shotgun (WGS) entry which is preliminary data.</text>
</comment>
<dbReference type="Pfam" id="PF16927">
    <property type="entry name" value="HisKA_7TM"/>
    <property type="match status" value="1"/>
</dbReference>
<evidence type="ECO:0000313" key="3">
    <source>
        <dbReference type="EMBL" id="OKY78824.1"/>
    </source>
</evidence>
<evidence type="ECO:0000259" key="2">
    <source>
        <dbReference type="Pfam" id="PF16927"/>
    </source>
</evidence>
<feature type="transmembrane region" description="Helical" evidence="1">
    <location>
        <begin position="39"/>
        <end position="59"/>
    </location>
</feature>
<dbReference type="InParanoid" id="A0A1Q6DWS5"/>
<keyword evidence="1" id="KW-0472">Membrane</keyword>
<gene>
    <name evidence="3" type="ORF">BTN85_1327</name>
</gene>
<dbReference type="EMBL" id="MSDW01000001">
    <property type="protein sequence ID" value="OKY78824.1"/>
    <property type="molecule type" value="Genomic_DNA"/>
</dbReference>
<dbReference type="STRING" id="1903181.BTN85_1327"/>
<organism evidence="3 4">
    <name type="scientific">Methanohalarchaeum thermophilum</name>
    <dbReference type="NCBI Taxonomy" id="1903181"/>
    <lineage>
        <taxon>Archaea</taxon>
        <taxon>Methanobacteriati</taxon>
        <taxon>Methanobacteriota</taxon>
        <taxon>Methanonatronarchaeia</taxon>
        <taxon>Methanonatronarchaeales</taxon>
        <taxon>Methanonatronarchaeaceae</taxon>
        <taxon>Candidatus Methanohalarchaeum</taxon>
    </lineage>
</organism>
<feature type="transmembrane region" description="Helical" evidence="1">
    <location>
        <begin position="71"/>
        <end position="88"/>
    </location>
</feature>
<proteinExistence type="predicted"/>
<keyword evidence="1" id="KW-0812">Transmembrane</keyword>
<evidence type="ECO:0000256" key="1">
    <source>
        <dbReference type="SAM" id="Phobius"/>
    </source>
</evidence>
<sequence length="96" mass="11259">MIYVFKNFIPILLLFTGFSIIFFSVYLYKKSQSNLKKTFLIFIASAEIWVFCHLLELISQPTSLTLLWGKLKYIGIVTLPTIWLNFALQYTGKKIR</sequence>
<keyword evidence="1" id="KW-1133">Transmembrane helix</keyword>
<accession>A0A1Q6DWS5</accession>
<name>A0A1Q6DWS5_METT1</name>
<dbReference type="AlphaFoldDB" id="A0A1Q6DWS5"/>
<dbReference type="InterPro" id="IPR031621">
    <property type="entry name" value="HisKA_7TM"/>
</dbReference>
<keyword evidence="4" id="KW-1185">Reference proteome</keyword>
<reference evidence="3" key="1">
    <citation type="submission" date="2016-12" db="EMBL/GenBank/DDBJ databases">
        <title>Discovery of methanogenic haloarchaea.</title>
        <authorList>
            <person name="Sorokin D.Y."/>
            <person name="Makarova K.S."/>
            <person name="Abbas B."/>
            <person name="Ferrer M."/>
            <person name="Golyshin P.N."/>
        </authorList>
    </citation>
    <scope>NUCLEOTIDE SEQUENCE [LARGE SCALE GENOMIC DNA]</scope>
    <source>
        <strain evidence="3">HMET1</strain>
    </source>
</reference>
<protein>
    <submittedName>
        <fullName evidence="3">Signal transduction histidine kinase containing PAS domain</fullName>
    </submittedName>
</protein>
<dbReference type="GO" id="GO:0016301">
    <property type="term" value="F:kinase activity"/>
    <property type="evidence" value="ECO:0007669"/>
    <property type="project" value="UniProtKB-KW"/>
</dbReference>
<dbReference type="Proteomes" id="UP000185744">
    <property type="component" value="Unassembled WGS sequence"/>
</dbReference>
<keyword evidence="3" id="KW-0808">Transferase</keyword>
<evidence type="ECO:0000313" key="4">
    <source>
        <dbReference type="Proteomes" id="UP000185744"/>
    </source>
</evidence>
<feature type="transmembrane region" description="Helical" evidence="1">
    <location>
        <begin position="6"/>
        <end position="27"/>
    </location>
</feature>